<organism evidence="1 2">
    <name type="scientific">Magnetospirillum gryphiswaldense (strain DSM 6361 / JCM 21280 / NBRC 15271 / MSR-1)</name>
    <dbReference type="NCBI Taxonomy" id="431944"/>
    <lineage>
        <taxon>Bacteria</taxon>
        <taxon>Pseudomonadati</taxon>
        <taxon>Pseudomonadota</taxon>
        <taxon>Alphaproteobacteria</taxon>
        <taxon>Rhodospirillales</taxon>
        <taxon>Rhodospirillaceae</taxon>
        <taxon>Magnetospirillum</taxon>
    </lineage>
</organism>
<dbReference type="KEGG" id="mgy:MGMSRv2__0328"/>
<accession>V6EZ85</accession>
<dbReference type="STRING" id="1430440.MGMSRv2__0328"/>
<keyword evidence="2" id="KW-1185">Reference proteome</keyword>
<dbReference type="EMBL" id="HG794546">
    <property type="protein sequence ID" value="CDK97543.1"/>
    <property type="molecule type" value="Genomic_DNA"/>
</dbReference>
<name>V6EZ85_MAGGM</name>
<dbReference type="AlphaFoldDB" id="V6EZ85"/>
<protein>
    <submittedName>
        <fullName evidence="1">Uncharacterized protein</fullName>
    </submittedName>
</protein>
<dbReference type="Proteomes" id="UP000018922">
    <property type="component" value="Chromosome I"/>
</dbReference>
<evidence type="ECO:0000313" key="1">
    <source>
        <dbReference type="EMBL" id="CDK97543.1"/>
    </source>
</evidence>
<dbReference type="HOGENOM" id="CLU_1426444_0_0_5"/>
<evidence type="ECO:0000313" key="2">
    <source>
        <dbReference type="Proteomes" id="UP000018922"/>
    </source>
</evidence>
<proteinExistence type="predicted"/>
<sequence>MVISLKALRKPLRSCFQSTEKNVFSFFTGRKFCGEIARLLGVDSGFLGSVMLEVGFTWAHFKALKRADISAGEALNAILPSFEQGLVSMKSRFGSQSLILEAEQAIVNYRLKIKEVPMREDISSDECPGGRYKLSYEVPTGEMLRGKHRTATYGMHSDDLEELEAIALVKKMGGVSVLLVDQVTSKIIMN</sequence>
<gene>
    <name evidence="1" type="ordered locus">MGMSRv2__0328</name>
</gene>
<reference evidence="1 2" key="1">
    <citation type="journal article" date="2014" name="Genome Announc.">
        <title>Complete genome sequence of Magnetospirillum gryphiswaldense MSR-1.</title>
        <authorList>
            <person name="Wang X."/>
            <person name="Wang Q."/>
            <person name="Zhang W."/>
            <person name="Wang Y."/>
            <person name="Li L."/>
            <person name="Wen T."/>
            <person name="Zhang T."/>
            <person name="Zhang Y."/>
            <person name="Xu J."/>
            <person name="Hu J."/>
            <person name="Li S."/>
            <person name="Liu L."/>
            <person name="Liu J."/>
            <person name="Jiang W."/>
            <person name="Tian J."/>
            <person name="Li Y."/>
            <person name="Schuler D."/>
            <person name="Wang L."/>
            <person name="Li J."/>
        </authorList>
    </citation>
    <scope>NUCLEOTIDE SEQUENCE [LARGE SCALE GENOMIC DNA]</scope>
    <source>
        <strain evidence="2">DSM 6361 / JCM 21280 / NBRC 15271 / MSR-1</strain>
    </source>
</reference>